<name>A0ABP9HKI6_9ACTN</name>
<organism evidence="2 3">
    <name type="scientific">Streptomyces hyderabadensis</name>
    <dbReference type="NCBI Taxonomy" id="598549"/>
    <lineage>
        <taxon>Bacteria</taxon>
        <taxon>Bacillati</taxon>
        <taxon>Actinomycetota</taxon>
        <taxon>Actinomycetes</taxon>
        <taxon>Kitasatosporales</taxon>
        <taxon>Streptomycetaceae</taxon>
        <taxon>Streptomyces</taxon>
    </lineage>
</organism>
<reference evidence="3" key="1">
    <citation type="journal article" date="2019" name="Int. J. Syst. Evol. Microbiol.">
        <title>The Global Catalogue of Microorganisms (GCM) 10K type strain sequencing project: providing services to taxonomists for standard genome sequencing and annotation.</title>
        <authorList>
            <consortium name="The Broad Institute Genomics Platform"/>
            <consortium name="The Broad Institute Genome Sequencing Center for Infectious Disease"/>
            <person name="Wu L."/>
            <person name="Ma J."/>
        </authorList>
    </citation>
    <scope>NUCLEOTIDE SEQUENCE [LARGE SCALE GENOMIC DNA]</scope>
    <source>
        <strain evidence="3">JCM 17657</strain>
    </source>
</reference>
<evidence type="ECO:0000313" key="3">
    <source>
        <dbReference type="Proteomes" id="UP001500610"/>
    </source>
</evidence>
<gene>
    <name evidence="2" type="ORF">GCM10023257_06120</name>
</gene>
<dbReference type="Pfam" id="PF12770">
    <property type="entry name" value="CHAT"/>
    <property type="match status" value="1"/>
</dbReference>
<accession>A0ABP9HKI6</accession>
<feature type="domain" description="CHAT" evidence="1">
    <location>
        <begin position="690"/>
        <end position="958"/>
    </location>
</feature>
<evidence type="ECO:0000259" key="1">
    <source>
        <dbReference type="Pfam" id="PF12770"/>
    </source>
</evidence>
<comment type="caution">
    <text evidence="2">The sequence shown here is derived from an EMBL/GenBank/DDBJ whole genome shotgun (WGS) entry which is preliminary data.</text>
</comment>
<evidence type="ECO:0000313" key="2">
    <source>
        <dbReference type="EMBL" id="GAA4972598.1"/>
    </source>
</evidence>
<dbReference type="InterPro" id="IPR024983">
    <property type="entry name" value="CHAT_dom"/>
</dbReference>
<proteinExistence type="predicted"/>
<dbReference type="Proteomes" id="UP001500610">
    <property type="component" value="Unassembled WGS sequence"/>
</dbReference>
<sequence length="959" mass="101589">MTSPTPFDSEIERNRREAARGSVNAMHDLAVGLRDRYRFLGDPADLLDGIAELRTALGHVPDHPVRYPLRVGLSALLHDHFQHFGDVSALHEALAGCDASIPLLDGENRLVAAMVRAETLILLAEHTRDLAYVVEAVESASRLPRVPAAQYVLGKALHIRYELTHDPALLADAARVLEESVLATPADDPLYVPRLSQLGNVLQRSAEHTGDESVRETAVRYLRDAMARTPSGSRAALHHKVDLASALRDRGRKTGDVAALREGVALLREVLGATPPDEPGWANRCENYLIAVQDLVAHTGEIDVLDQAVEIGRSAPAGAGAPGMIPLLLGLLHNERFLHTGLERDLGRAIAAYTEVVETVPYGGRTHAVALGNLGRVWFSEYGLSGGPEALHRSVTALGSAARASAPDTTERGEIQINHGGVLYAQYELTGDPGVLAASGRAFREAAGIEALQPLGRARAARSWAHAEAEAGRWDRARDAYAYAVGLLPLVAPRRLARVDQQRLLAELDGLAADAAVSALRANDPRTAVRLLELGRGLLGGQVLQGRSDLSRLHAVAPGLAQRLGDAFGRLSPAGHLIGVAADERHDLDVRVRQLLDEARALPGFADFLAPPDLDELLASAEDGPVVLINVSRYRSDALIVRPSGVTVVELPGVTPDSVAGQAAAFGAALAGAARPGAGETDAQATAAAVLGWLWDHVTEPVLRRLGYTSRPSGAWPRVWWSPVGRLALLPVHAAGRLPGGASVLDRVVSSYTPTLRALRHAGQRHSRADDDLVVVAVGDATGARPLRGVEREASGIAALTRATRLDGAAATADAVRAALTSHASAHFACHAASDPDDPSAGHLLLHDGPLSVLDVSALDLSGVRLAVLSACETSLGAPRVPDESLHLVSAFQLAGYPQVVGTLWQVNDLVARTVAVDLHTGLAAGEDAATALHHAVHRCRDRFDRTPTLWAAYLHSGR</sequence>
<dbReference type="EMBL" id="BAABIV010000002">
    <property type="protein sequence ID" value="GAA4972598.1"/>
    <property type="molecule type" value="Genomic_DNA"/>
</dbReference>
<protein>
    <submittedName>
        <fullName evidence="2">CHAT domain-containing protein</fullName>
    </submittedName>
</protein>
<dbReference type="RefSeq" id="WP_226030101.1">
    <property type="nucleotide sequence ID" value="NZ_BAABIV010000002.1"/>
</dbReference>
<keyword evidence="3" id="KW-1185">Reference proteome</keyword>